<dbReference type="EMBL" id="DRIG01000055">
    <property type="protein sequence ID" value="HEC78473.1"/>
    <property type="molecule type" value="Genomic_DNA"/>
</dbReference>
<dbReference type="AlphaFoldDB" id="A0A9C9ELQ1"/>
<reference evidence="3" key="1">
    <citation type="journal article" date="2020" name="mSystems">
        <title>Genome- and Community-Level Interaction Insights into Carbon Utilization and Element Cycling Functions of Hydrothermarchaeota in Hydrothermal Sediment.</title>
        <authorList>
            <person name="Zhou Z."/>
            <person name="Liu Y."/>
            <person name="Xu W."/>
            <person name="Pan J."/>
            <person name="Luo Z.H."/>
            <person name="Li M."/>
        </authorList>
    </citation>
    <scope>NUCLEOTIDE SEQUENCE</scope>
    <source>
        <strain evidence="3">HyVt-388</strain>
    </source>
</reference>
<evidence type="ECO:0000313" key="4">
    <source>
        <dbReference type="Proteomes" id="UP000885826"/>
    </source>
</evidence>
<name>A0A9C9ELQ1_UNCW3</name>
<gene>
    <name evidence="3" type="ORF">ENI34_04935</name>
</gene>
<dbReference type="Proteomes" id="UP000885826">
    <property type="component" value="Unassembled WGS sequence"/>
</dbReference>
<dbReference type="GO" id="GO:0016853">
    <property type="term" value="F:isomerase activity"/>
    <property type="evidence" value="ECO:0007669"/>
    <property type="project" value="UniProtKB-KW"/>
</dbReference>
<feature type="domain" description="4-oxalocrotonate tautomerase-like" evidence="2">
    <location>
        <begin position="2"/>
        <end position="58"/>
    </location>
</feature>
<organism evidence="3 4">
    <name type="scientific">candidate division WOR-3 bacterium</name>
    <dbReference type="NCBI Taxonomy" id="2052148"/>
    <lineage>
        <taxon>Bacteria</taxon>
        <taxon>Bacteria division WOR-3</taxon>
    </lineage>
</organism>
<sequence length="66" mass="7441">MPLIIVEGPQIKEIEKKRQLVKELTDVASRIYGIKHITVIIHENRKENVGANGELIADKYKETGGD</sequence>
<dbReference type="InterPro" id="IPR004370">
    <property type="entry name" value="4-OT-like_dom"/>
</dbReference>
<dbReference type="NCBIfam" id="NF041920">
    <property type="entry name" value="DmpI"/>
    <property type="match status" value="1"/>
</dbReference>
<dbReference type="InterPro" id="IPR014347">
    <property type="entry name" value="Tautomerase/MIF_sf"/>
</dbReference>
<dbReference type="SUPFAM" id="SSF55331">
    <property type="entry name" value="Tautomerase/MIF"/>
    <property type="match status" value="1"/>
</dbReference>
<evidence type="ECO:0000313" key="3">
    <source>
        <dbReference type="EMBL" id="HEC78473.1"/>
    </source>
</evidence>
<protein>
    <submittedName>
        <fullName evidence="3">4-oxalocrotonate tautomerase</fullName>
    </submittedName>
</protein>
<accession>A0A9C9ELQ1</accession>
<dbReference type="Gene3D" id="3.30.429.10">
    <property type="entry name" value="Macrophage Migration Inhibitory Factor"/>
    <property type="match status" value="1"/>
</dbReference>
<proteinExistence type="predicted"/>
<keyword evidence="1" id="KW-0413">Isomerase</keyword>
<evidence type="ECO:0000256" key="1">
    <source>
        <dbReference type="ARBA" id="ARBA00023235"/>
    </source>
</evidence>
<dbReference type="Pfam" id="PF01361">
    <property type="entry name" value="Tautomerase"/>
    <property type="match status" value="1"/>
</dbReference>
<evidence type="ECO:0000259" key="2">
    <source>
        <dbReference type="Pfam" id="PF01361"/>
    </source>
</evidence>
<comment type="caution">
    <text evidence="3">The sequence shown here is derived from an EMBL/GenBank/DDBJ whole genome shotgun (WGS) entry which is preliminary data.</text>
</comment>